<dbReference type="RefSeq" id="WP_187302602.1">
    <property type="nucleotide sequence ID" value="NZ_CBCTON010000026.1"/>
</dbReference>
<evidence type="ECO:0000313" key="3">
    <source>
        <dbReference type="EMBL" id="MBC6679493.1"/>
    </source>
</evidence>
<keyword evidence="4" id="KW-1185">Reference proteome</keyword>
<accession>A0A923NP11</accession>
<keyword evidence="1" id="KW-0472">Membrane</keyword>
<protein>
    <recommendedName>
        <fullName evidence="2">DUF4367 domain-containing protein</fullName>
    </recommendedName>
</protein>
<proteinExistence type="predicted"/>
<keyword evidence="1" id="KW-1133">Transmembrane helix</keyword>
<dbReference type="EMBL" id="JACRYT010000005">
    <property type="protein sequence ID" value="MBC6679493.1"/>
    <property type="molecule type" value="Genomic_DNA"/>
</dbReference>
<evidence type="ECO:0000259" key="2">
    <source>
        <dbReference type="Pfam" id="PF14285"/>
    </source>
</evidence>
<feature type="domain" description="DUF4367" evidence="2">
    <location>
        <begin position="131"/>
        <end position="234"/>
    </location>
</feature>
<dbReference type="Proteomes" id="UP000602647">
    <property type="component" value="Unassembled WGS sequence"/>
</dbReference>
<evidence type="ECO:0000256" key="1">
    <source>
        <dbReference type="SAM" id="Phobius"/>
    </source>
</evidence>
<organism evidence="3 4">
    <name type="scientific">Zhenpiania hominis</name>
    <dbReference type="NCBI Taxonomy" id="2763644"/>
    <lineage>
        <taxon>Bacteria</taxon>
        <taxon>Bacillati</taxon>
        <taxon>Bacillota</taxon>
        <taxon>Clostridia</taxon>
        <taxon>Peptostreptococcales</taxon>
        <taxon>Anaerovoracaceae</taxon>
        <taxon>Zhenpiania</taxon>
    </lineage>
</organism>
<keyword evidence="1" id="KW-0812">Transmembrane</keyword>
<name>A0A923NP11_9FIRM</name>
<sequence>MENKNIHNQFKKVMQEAWEHVDLDKETVEQFAIPEPDLSFLEDLESKNKKAKQHHRLAKIAVFLIAVFLTSSALSLFMNSQASYGVKSLIQNVKHFFSENEPVVDENGVQSLVLTDWEDLSDGKEIAGTLYVPSYIPEGYEFQEVSFDRMETAAGTSYHFLKGKKDLYVDIEVLFDDMDVYVKGDLFQSPFSEKEMYYAKYDGGSAVTYAAGDHNFSVVGDLSKEEGARVIEGIVERE</sequence>
<dbReference type="InterPro" id="IPR025377">
    <property type="entry name" value="DUF4367"/>
</dbReference>
<reference evidence="3" key="1">
    <citation type="submission" date="2020-08" db="EMBL/GenBank/DDBJ databases">
        <title>Genome public.</title>
        <authorList>
            <person name="Liu C."/>
            <person name="Sun Q."/>
        </authorList>
    </citation>
    <scope>NUCLEOTIDE SEQUENCE</scope>
    <source>
        <strain evidence="3">BX12</strain>
    </source>
</reference>
<feature type="transmembrane region" description="Helical" evidence="1">
    <location>
        <begin position="57"/>
        <end position="78"/>
    </location>
</feature>
<dbReference type="Pfam" id="PF14285">
    <property type="entry name" value="DUF4367"/>
    <property type="match status" value="1"/>
</dbReference>
<comment type="caution">
    <text evidence="3">The sequence shown here is derived from an EMBL/GenBank/DDBJ whole genome shotgun (WGS) entry which is preliminary data.</text>
</comment>
<evidence type="ECO:0000313" key="4">
    <source>
        <dbReference type="Proteomes" id="UP000602647"/>
    </source>
</evidence>
<dbReference type="AlphaFoldDB" id="A0A923NP11"/>
<gene>
    <name evidence="3" type="ORF">H9L42_06595</name>
</gene>